<dbReference type="SMART" id="SM00506">
    <property type="entry name" value="A1pp"/>
    <property type="match status" value="3"/>
</dbReference>
<dbReference type="GO" id="GO:0010629">
    <property type="term" value="P:negative regulation of gene expression"/>
    <property type="evidence" value="ECO:0007669"/>
    <property type="project" value="TreeGrafter"/>
</dbReference>
<dbReference type="InterPro" id="IPR043472">
    <property type="entry name" value="Macro_dom-like"/>
</dbReference>
<dbReference type="Pfam" id="PF23252">
    <property type="entry name" value="KH_PARP14_5"/>
    <property type="match status" value="1"/>
</dbReference>
<feature type="domain" description="Macro" evidence="10">
    <location>
        <begin position="1215"/>
        <end position="1389"/>
    </location>
</feature>
<comment type="caution">
    <text evidence="11">The sequence shown here is derived from an EMBL/GenBank/DDBJ whole genome shotgun (WGS) entry which is preliminary data.</text>
</comment>
<dbReference type="Proteomes" id="UP000812440">
    <property type="component" value="Chromosome 9"/>
</dbReference>
<feature type="domain" description="Macro" evidence="10">
    <location>
        <begin position="999"/>
        <end position="1186"/>
    </location>
</feature>
<evidence type="ECO:0000256" key="6">
    <source>
        <dbReference type="ARBA" id="ARBA00024347"/>
    </source>
</evidence>
<evidence type="ECO:0000259" key="9">
    <source>
        <dbReference type="PROSITE" id="PS51059"/>
    </source>
</evidence>
<dbReference type="Gene3D" id="3.40.220.10">
    <property type="entry name" value="Leucine Aminopeptidase, subunit E, domain 1"/>
    <property type="match status" value="3"/>
</dbReference>
<dbReference type="CDD" id="cd02907">
    <property type="entry name" value="Macro_Af1521_BAL-like"/>
    <property type="match status" value="1"/>
</dbReference>
<dbReference type="InterPro" id="IPR057043">
    <property type="entry name" value="PARP14_KH_2"/>
</dbReference>
<reference evidence="11" key="1">
    <citation type="thesis" date="2020" institute="ProQuest LLC" country="789 East Eisenhower Parkway, Ann Arbor, MI, USA">
        <title>Comparative Genomics and Chromosome Evolution.</title>
        <authorList>
            <person name="Mudd A.B."/>
        </authorList>
    </citation>
    <scope>NUCLEOTIDE SEQUENCE</scope>
    <source>
        <strain evidence="11">Female2</strain>
        <tissue evidence="11">Blood</tissue>
    </source>
</reference>
<dbReference type="SUPFAM" id="SSF52949">
    <property type="entry name" value="Macro domain-like"/>
    <property type="match status" value="3"/>
</dbReference>
<dbReference type="SUPFAM" id="SSF117839">
    <property type="entry name" value="WWE domain"/>
    <property type="match status" value="1"/>
</dbReference>
<proteinExistence type="inferred from homology"/>
<dbReference type="SUPFAM" id="SSF54928">
    <property type="entry name" value="RNA-binding domain, RBD"/>
    <property type="match status" value="1"/>
</dbReference>
<keyword evidence="5" id="KW-0539">Nucleus</keyword>
<dbReference type="InterPro" id="IPR052056">
    <property type="entry name" value="Mono-ARTD/PARP"/>
</dbReference>
<dbReference type="EMBL" id="JAACNH010000009">
    <property type="protein sequence ID" value="KAG8432170.1"/>
    <property type="molecule type" value="Genomic_DNA"/>
</dbReference>
<dbReference type="InterPro" id="IPR002589">
    <property type="entry name" value="Macro_dom"/>
</dbReference>
<dbReference type="Pfam" id="PF23085">
    <property type="entry name" value="RRM_PARP14_3"/>
    <property type="match status" value="1"/>
</dbReference>
<dbReference type="InterPro" id="IPR057045">
    <property type="entry name" value="PARP14_KH_3"/>
</dbReference>
<dbReference type="FunFam" id="3.90.228.10:FF:000008">
    <property type="entry name" value="Poly [ADP-ribose] polymerase"/>
    <property type="match status" value="1"/>
</dbReference>
<dbReference type="EC" id="2.4.2.-" evidence="7"/>
<evidence type="ECO:0000313" key="12">
    <source>
        <dbReference type="Proteomes" id="UP000812440"/>
    </source>
</evidence>
<evidence type="ECO:0000313" key="11">
    <source>
        <dbReference type="EMBL" id="KAG8432170.1"/>
    </source>
</evidence>
<dbReference type="GO" id="GO:0003676">
    <property type="term" value="F:nucleic acid binding"/>
    <property type="evidence" value="ECO:0007669"/>
    <property type="project" value="InterPro"/>
</dbReference>
<dbReference type="Pfam" id="PF23248">
    <property type="entry name" value="KH_PARP14_2"/>
    <property type="match status" value="1"/>
</dbReference>
<evidence type="ECO:0000259" key="10">
    <source>
        <dbReference type="PROSITE" id="PS51154"/>
    </source>
</evidence>
<keyword evidence="12" id="KW-1185">Reference proteome</keyword>
<dbReference type="PANTHER" id="PTHR14453:SF104">
    <property type="entry name" value="POLY [ADP-RIBOSE] POLYMERASE"/>
    <property type="match status" value="1"/>
</dbReference>
<dbReference type="InterPro" id="IPR057048">
    <property type="entry name" value="PARP14_KH_6"/>
</dbReference>
<dbReference type="CDD" id="cd02903">
    <property type="entry name" value="Macro_BAL-like"/>
    <property type="match status" value="1"/>
</dbReference>
<evidence type="ECO:0000256" key="2">
    <source>
        <dbReference type="ARBA" id="ARBA00022676"/>
    </source>
</evidence>
<dbReference type="InterPro" id="IPR057051">
    <property type="entry name" value="PARP14_RPM_1"/>
</dbReference>
<dbReference type="InterPro" id="IPR054596">
    <property type="entry name" value="PARP14_WWE"/>
</dbReference>
<dbReference type="GO" id="GO:0005634">
    <property type="term" value="C:nucleus"/>
    <property type="evidence" value="ECO:0007669"/>
    <property type="project" value="UniProtKB-SubCell"/>
</dbReference>
<evidence type="ECO:0000256" key="8">
    <source>
        <dbReference type="SAM" id="MobiDB-lite"/>
    </source>
</evidence>
<comment type="subcellular location">
    <subcellularLocation>
        <location evidence="1">Nucleus</location>
    </subcellularLocation>
</comment>
<gene>
    <name evidence="11" type="ORF">GDO86_016710</name>
</gene>
<dbReference type="OrthoDB" id="6133115at2759"/>
<dbReference type="PROSITE" id="PS51059">
    <property type="entry name" value="PARP_CATALYTIC"/>
    <property type="match status" value="1"/>
</dbReference>
<dbReference type="InterPro" id="IPR035979">
    <property type="entry name" value="RBD_domain_sf"/>
</dbReference>
<accession>A0A8T2IM62</accession>
<organism evidence="11 12">
    <name type="scientific">Hymenochirus boettgeri</name>
    <name type="common">Congo dwarf clawed frog</name>
    <dbReference type="NCBI Taxonomy" id="247094"/>
    <lineage>
        <taxon>Eukaryota</taxon>
        <taxon>Metazoa</taxon>
        <taxon>Chordata</taxon>
        <taxon>Craniata</taxon>
        <taxon>Vertebrata</taxon>
        <taxon>Euteleostomi</taxon>
        <taxon>Amphibia</taxon>
        <taxon>Batrachia</taxon>
        <taxon>Anura</taxon>
        <taxon>Pipoidea</taxon>
        <taxon>Pipidae</taxon>
        <taxon>Pipinae</taxon>
        <taxon>Hymenochirus</taxon>
    </lineage>
</organism>
<evidence type="ECO:0000256" key="3">
    <source>
        <dbReference type="ARBA" id="ARBA00022679"/>
    </source>
</evidence>
<name>A0A8T2IM62_9PIPI</name>
<feature type="domain" description="PARP catalytic" evidence="9">
    <location>
        <begin position="1608"/>
        <end position="1805"/>
    </location>
</feature>
<dbReference type="SUPFAM" id="SSF56399">
    <property type="entry name" value="ADP-ribosylation"/>
    <property type="match status" value="1"/>
</dbReference>
<dbReference type="Pfam" id="PF23249">
    <property type="entry name" value="KH_PARP14_3"/>
    <property type="match status" value="1"/>
</dbReference>
<dbReference type="InterPro" id="IPR037197">
    <property type="entry name" value="WWE_dom_sf"/>
</dbReference>
<dbReference type="InterPro" id="IPR057046">
    <property type="entry name" value="PARP14_KH_4"/>
</dbReference>
<dbReference type="Pfam" id="PF23254">
    <property type="entry name" value="KH_PARP14_8"/>
    <property type="match status" value="1"/>
</dbReference>
<evidence type="ECO:0000256" key="4">
    <source>
        <dbReference type="ARBA" id="ARBA00023027"/>
    </source>
</evidence>
<feature type="compositionally biased region" description="Low complexity" evidence="8">
    <location>
        <begin position="99"/>
        <end position="112"/>
    </location>
</feature>
<dbReference type="Gene3D" id="3.30.720.50">
    <property type="match status" value="1"/>
</dbReference>
<comment type="similarity">
    <text evidence="6">Belongs to the ARTD/PARP family.</text>
</comment>
<dbReference type="InterPro" id="IPR012677">
    <property type="entry name" value="Nucleotide-bd_a/b_plait_sf"/>
</dbReference>
<dbReference type="GO" id="GO:0003714">
    <property type="term" value="F:transcription corepressor activity"/>
    <property type="evidence" value="ECO:0007669"/>
    <property type="project" value="TreeGrafter"/>
</dbReference>
<dbReference type="InterPro" id="IPR057049">
    <property type="entry name" value="PARP14_KH_8"/>
</dbReference>
<dbReference type="InterPro" id="IPR057044">
    <property type="entry name" value="PARP14_KH_1"/>
</dbReference>
<dbReference type="Pfam" id="PF01661">
    <property type="entry name" value="Macro"/>
    <property type="match status" value="3"/>
</dbReference>
<dbReference type="PROSITE" id="PS51154">
    <property type="entry name" value="MACRO"/>
    <property type="match status" value="3"/>
</dbReference>
<dbReference type="Pfam" id="PF23084">
    <property type="entry name" value="KH_PARP14_1"/>
    <property type="match status" value="1"/>
</dbReference>
<dbReference type="GO" id="GO:0003950">
    <property type="term" value="F:NAD+ poly-ADP-ribosyltransferase activity"/>
    <property type="evidence" value="ECO:0007669"/>
    <property type="project" value="UniProtKB-UniRule"/>
</dbReference>
<dbReference type="CDD" id="cd01439">
    <property type="entry name" value="TCCD_inducible_PARP_like"/>
    <property type="match status" value="1"/>
</dbReference>
<dbReference type="PANTHER" id="PTHR14453">
    <property type="entry name" value="PARP/ZINC FINGER CCCH TYPE DOMAIN CONTAINING PROTEIN"/>
    <property type="match status" value="1"/>
</dbReference>
<dbReference type="InterPro" id="IPR012317">
    <property type="entry name" value="Poly(ADP-ribose)pol_cat_dom"/>
</dbReference>
<dbReference type="GO" id="GO:0005737">
    <property type="term" value="C:cytoplasm"/>
    <property type="evidence" value="ECO:0007669"/>
    <property type="project" value="TreeGrafter"/>
</dbReference>
<evidence type="ECO:0000256" key="7">
    <source>
        <dbReference type="RuleBase" id="RU362114"/>
    </source>
</evidence>
<dbReference type="Pfam" id="PF23253">
    <property type="entry name" value="KH_PARP14_6"/>
    <property type="match status" value="1"/>
</dbReference>
<dbReference type="InterPro" id="IPR057047">
    <property type="entry name" value="PARP14_KH_5"/>
</dbReference>
<dbReference type="Gene3D" id="3.30.70.330">
    <property type="match status" value="2"/>
</dbReference>
<feature type="domain" description="Macro" evidence="10">
    <location>
        <begin position="786"/>
        <end position="973"/>
    </location>
</feature>
<dbReference type="InterPro" id="IPR057050">
    <property type="entry name" value="RRM_PARP14_2"/>
</dbReference>
<evidence type="ECO:0000256" key="5">
    <source>
        <dbReference type="ARBA" id="ARBA00023242"/>
    </source>
</evidence>
<keyword evidence="4 7" id="KW-0520">NAD</keyword>
<dbReference type="Pfam" id="PF23251">
    <property type="entry name" value="KH_PARP14_4"/>
    <property type="match status" value="1"/>
</dbReference>
<dbReference type="Pfam" id="PF22005">
    <property type="entry name" value="WWE_1"/>
    <property type="match status" value="1"/>
</dbReference>
<dbReference type="Pfam" id="PF23245">
    <property type="entry name" value="RRM_PARP14_2"/>
    <property type="match status" value="1"/>
</dbReference>
<protein>
    <recommendedName>
        <fullName evidence="7">Poly [ADP-ribose] polymerase</fullName>
        <shortName evidence="7">PARP</shortName>
        <ecNumber evidence="7">2.4.2.-</ecNumber>
    </recommendedName>
</protein>
<evidence type="ECO:0000256" key="1">
    <source>
        <dbReference type="ARBA" id="ARBA00004123"/>
    </source>
</evidence>
<keyword evidence="2 7" id="KW-0328">Glycosyltransferase</keyword>
<feature type="region of interest" description="Disordered" evidence="8">
    <location>
        <begin position="95"/>
        <end position="136"/>
    </location>
</feature>
<dbReference type="Pfam" id="PF00644">
    <property type="entry name" value="PARP"/>
    <property type="match status" value="1"/>
</dbReference>
<feature type="region of interest" description="Disordered" evidence="8">
    <location>
        <begin position="976"/>
        <end position="1001"/>
    </location>
</feature>
<dbReference type="Pfam" id="PF23222">
    <property type="entry name" value="RRM_PARP14_1"/>
    <property type="match status" value="1"/>
</dbReference>
<keyword evidence="3 7" id="KW-0808">Transferase</keyword>
<sequence>MGDSSLYQYPVALQWDLGPEKLKEVKNKLLVYFQSNKKSGGGECVIKDPDCSQGHVLIHFTQETVRDSVLQKRNHELLLRDGKKQPLVVTLYEDEYPKSEPSPGSPKSPAESPVRRRDSDSPPPPDPSHVTLDTPPPLVLIENVQDSYTQEMLNILVENVSNKGAGSDFYVELIPEIKSAVLSFTSSIDILSFIGAFSQSPRVHKLKLTAKPLDETKSVRAENLPQKMSEDHLVVYFESPKYGGGPVMGVNVMPEEKAAIITFCDKAVVQTVLAKQHVFGEKPISVYPHYVSLGITLYGKNGPSVTLPQPLEFPISPYILEFILRDTQIKLNIDKKMSDLYCDITWPDPNCSSPTIQLSITSSVTSHLRTMAKVVPTWTDRVSNEFSLTISKFKAAEFNVSTSVWEAIKGEASSSTYEGILVTPNLAKQKVFLAGLSKDIIKIEKTFRDLVEKKVIQIDRDSRSLEMSEPLVPALYEMMRKAGHMTKIQSQVPEIRIEYDKSTRNIKLVGVKEEVLVAKCEILKITQQLKSKSIPRDPHIINFLNAADNDELSCFLFTRHNINAMFQVEGSTVTLKGWSIKDLTEAEGQMSREVLFKEVHVGDQKILQIPEWESLKKNLNGKFNAEKCTIILEENLKESNTQVVVTGLAVNVENAFQQVHDFVERNTPMQKEIIVRSMAVMRLFVEKKEEIVKDIKPNRVNVLTERNKINLSGTRLYVQEAANLIDKFLSFLHCDVLHINKPGAKKFYIEKEEMYADMAKTKFHCVIHLQKDGEERFIAREPNRNKPECQIMLPNGIAVAVYKDDLTRHRVDVVVNASNEDLQHIGGLAQALLNVAGPKLQTDCDQIIKREGKLSVGDAVITDGGNLVCKQVIHTVGPRWKQSSATDCERLLRKAISRCLDLAAEKGHTSIGIPAVSSGIFGFPVESCVENIVESIHRFVDNQAGKSPIKRIHLVDTGDRIISAFSKAIKMEFRDQNVQLSPKRNTKGEEKRRPNRVTESGDQKLIKNGVTINLIHGNIQDATTDVIVNSIGRDLDMDAGGASRALLHKAGKKIQQLLLNESGGKKAEAGSVYPTEGCSLSCKMVLHGIAPHWNNGKDCAEKILRQIIQTCLSKTEQKKLNSISFPAVGTGALSFPRNMVADWMFEEVLQFISKNNPQHLNQVNFVLHPSDTETAKAFSVELTKRTDLNKPEFSSLPTAGSVKGSAFIGAVTTPTLGVHEMRIGSVTYQVKTGDITKEDVDIIVNSSNGTFTLKAGVSKAILEAAGPSVEAECTRLGSIPHDGHILTDSGNLLCKKILHICGRNSPSQIKTCVLEALQECEKFKAASVAFPAIGTGGGSVQSEAVAGAMQDAVVDFISSKAPQSLQMVKIIIFQNQMLNDFYTCMKKKEGADLPKQTSFINKIASLFSFMSPKSEESAEQFVELKENIEPAIFYLCGEKKEQVKEASSWLKTLILNEQDKTVISDEWIRDFDHQEQKTLSELQKRFQVEISIDSTGPSITVSGLTRDVYKITKDIEMMIKKIRDKKMREREADLCSNVVDWRYQDGAKFVSFDKMSNMELEKAKTEGRLVFTIDVSGVKYNVDLEQKVACDSKGKTLKIERVPKGESLDLPPHWDTMNNDLVKVVMLSPTSSEYKDVQGLFAISCHMKIIKIERVQNKHMWLNYQIKKQSLDAKNRSTNNEKQLFHGTDANTIKTVNHNNFNRSYAGRNAAAYGNGTYFAVHASYSAHDTYSRPDAAGQKLMYLARVLTGVYCRGSQGIVAPPAKSAADPTDLYDSVTDNPANPQMFIIFNDVQAYPEYLITFSR</sequence>
<dbReference type="GO" id="GO:0070212">
    <property type="term" value="P:protein poly-ADP-ribosylation"/>
    <property type="evidence" value="ECO:0007669"/>
    <property type="project" value="TreeGrafter"/>
</dbReference>
<dbReference type="GO" id="GO:1990404">
    <property type="term" value="F:NAD+-protein mono-ADP-ribosyltransferase activity"/>
    <property type="evidence" value="ECO:0007669"/>
    <property type="project" value="TreeGrafter"/>
</dbReference>
<dbReference type="Gene3D" id="3.90.228.10">
    <property type="match status" value="1"/>
</dbReference>